<name>A0A4S1XHA5_9SPHN</name>
<proteinExistence type="predicted"/>
<evidence type="ECO:0000313" key="2">
    <source>
        <dbReference type="Proteomes" id="UP000306147"/>
    </source>
</evidence>
<keyword evidence="2" id="KW-1185">Reference proteome</keyword>
<organism evidence="1 2">
    <name type="scientific">Sphingomonas gei</name>
    <dbReference type="NCBI Taxonomy" id="1395960"/>
    <lineage>
        <taxon>Bacteria</taxon>
        <taxon>Pseudomonadati</taxon>
        <taxon>Pseudomonadota</taxon>
        <taxon>Alphaproteobacteria</taxon>
        <taxon>Sphingomonadales</taxon>
        <taxon>Sphingomonadaceae</taxon>
        <taxon>Sphingomonas</taxon>
    </lineage>
</organism>
<accession>A0A4S1XHA5</accession>
<dbReference type="OrthoDB" id="7452167at2"/>
<protein>
    <submittedName>
        <fullName evidence="1">Uncharacterized protein</fullName>
    </submittedName>
</protein>
<evidence type="ECO:0000313" key="1">
    <source>
        <dbReference type="EMBL" id="TGX56024.1"/>
    </source>
</evidence>
<comment type="caution">
    <text evidence="1">The sequence shown here is derived from an EMBL/GenBank/DDBJ whole genome shotgun (WGS) entry which is preliminary data.</text>
</comment>
<dbReference type="RefSeq" id="WP_135962224.1">
    <property type="nucleotide sequence ID" value="NZ_SRXT01000001.1"/>
</dbReference>
<dbReference type="AlphaFoldDB" id="A0A4S1XHA5"/>
<dbReference type="EMBL" id="SRXT01000001">
    <property type="protein sequence ID" value="TGX56024.1"/>
    <property type="molecule type" value="Genomic_DNA"/>
</dbReference>
<reference evidence="1 2" key="1">
    <citation type="submission" date="2019-04" db="EMBL/GenBank/DDBJ databases">
        <title>Sphingomonas psychrotolerans sp. nov., isolated from soil in the Tianshan Mountains, Xinjiang, China.</title>
        <authorList>
            <person name="Luo Y."/>
            <person name="Sheng H."/>
        </authorList>
    </citation>
    <scope>NUCLEOTIDE SEQUENCE [LARGE SCALE GENOMIC DNA]</scope>
    <source>
        <strain evidence="1 2">ZFGT-11</strain>
    </source>
</reference>
<sequence length="63" mass="6033">MISPQGPEGQPGVASAEQGLVLLDGPSGVAVSMTPEAAVATGHSLLAAAEEAAIQQGGEGHPS</sequence>
<dbReference type="Proteomes" id="UP000306147">
    <property type="component" value="Unassembled WGS sequence"/>
</dbReference>
<gene>
    <name evidence="1" type="ORF">E5A73_02615</name>
</gene>